<evidence type="ECO:0000313" key="3">
    <source>
        <dbReference type="Proteomes" id="UP001597448"/>
    </source>
</evidence>
<keyword evidence="3" id="KW-1185">Reference proteome</keyword>
<sequence length="299" mass="32958">MKKVLVLGGTRFFGKRLVELLIQDQGSEVTILTRGLTEDTFGERVTRLAVDRTDEAALERAVLDTVWDIVYDNICYTPDEAAAAVRIWAGRAKRYILTSSLSVYDPQPEALAETDFDPWHYPLKSGGKAEISYQEGKRQAEAILLQTADFPVAAVRFPIVLGTDDYTRRLHFHIKHVLAGQPIGIPNPQAEISFIRSDEAADFLHWLGREGSAVTGPVNACSDGPLTISAVISIIEQITERTATVQSEAAEADQSPFGIGASWFMDTAKARSAGFSFLSLSEWFPELVSSLTHSLRQDQ</sequence>
<name>A0ABW5F2Z6_9BACL</name>
<evidence type="ECO:0000259" key="1">
    <source>
        <dbReference type="Pfam" id="PF01370"/>
    </source>
</evidence>
<dbReference type="InterPro" id="IPR036291">
    <property type="entry name" value="NAD(P)-bd_dom_sf"/>
</dbReference>
<accession>A0ABW5F2Z6</accession>
<dbReference type="PANTHER" id="PTHR43245:SF13">
    <property type="entry name" value="UDP-D-APIOSE_UDP-D-XYLOSE SYNTHASE 2"/>
    <property type="match status" value="1"/>
</dbReference>
<organism evidence="2 3">
    <name type="scientific">Paenibacillus rhizoplanae</name>
    <dbReference type="NCBI Taxonomy" id="1917181"/>
    <lineage>
        <taxon>Bacteria</taxon>
        <taxon>Bacillati</taxon>
        <taxon>Bacillota</taxon>
        <taxon>Bacilli</taxon>
        <taxon>Bacillales</taxon>
        <taxon>Paenibacillaceae</taxon>
        <taxon>Paenibacillus</taxon>
    </lineage>
</organism>
<dbReference type="SUPFAM" id="SSF51735">
    <property type="entry name" value="NAD(P)-binding Rossmann-fold domains"/>
    <property type="match status" value="1"/>
</dbReference>
<dbReference type="RefSeq" id="WP_209991170.1">
    <property type="nucleotide sequence ID" value="NZ_JBHSVQ010000001.1"/>
</dbReference>
<reference evidence="3" key="1">
    <citation type="journal article" date="2019" name="Int. J. Syst. Evol. Microbiol.">
        <title>The Global Catalogue of Microorganisms (GCM) 10K type strain sequencing project: providing services to taxonomists for standard genome sequencing and annotation.</title>
        <authorList>
            <consortium name="The Broad Institute Genomics Platform"/>
            <consortium name="The Broad Institute Genome Sequencing Center for Infectious Disease"/>
            <person name="Wu L."/>
            <person name="Ma J."/>
        </authorList>
    </citation>
    <scope>NUCLEOTIDE SEQUENCE [LARGE SCALE GENOMIC DNA]</scope>
    <source>
        <strain evidence="3">CCM 8725</strain>
    </source>
</reference>
<gene>
    <name evidence="2" type="ORF">ACFSX3_02250</name>
</gene>
<evidence type="ECO:0000313" key="2">
    <source>
        <dbReference type="EMBL" id="MFD2408671.1"/>
    </source>
</evidence>
<dbReference type="Pfam" id="PF01370">
    <property type="entry name" value="Epimerase"/>
    <property type="match status" value="1"/>
</dbReference>
<dbReference type="InterPro" id="IPR050177">
    <property type="entry name" value="Lipid_A_modif_metabolic_enz"/>
</dbReference>
<dbReference type="EMBL" id="JBHUKY010000008">
    <property type="protein sequence ID" value="MFD2408671.1"/>
    <property type="molecule type" value="Genomic_DNA"/>
</dbReference>
<proteinExistence type="predicted"/>
<comment type="caution">
    <text evidence="2">The sequence shown here is derived from an EMBL/GenBank/DDBJ whole genome shotgun (WGS) entry which is preliminary data.</text>
</comment>
<protein>
    <submittedName>
        <fullName evidence="2">NAD-dependent epimerase/dehydratase family protein</fullName>
    </submittedName>
</protein>
<dbReference type="Proteomes" id="UP001597448">
    <property type="component" value="Unassembled WGS sequence"/>
</dbReference>
<dbReference type="InterPro" id="IPR001509">
    <property type="entry name" value="Epimerase_deHydtase"/>
</dbReference>
<feature type="domain" description="NAD-dependent epimerase/dehydratase" evidence="1">
    <location>
        <begin position="4"/>
        <end position="210"/>
    </location>
</feature>
<dbReference type="PANTHER" id="PTHR43245">
    <property type="entry name" value="BIFUNCTIONAL POLYMYXIN RESISTANCE PROTEIN ARNA"/>
    <property type="match status" value="1"/>
</dbReference>
<dbReference type="Gene3D" id="3.40.50.720">
    <property type="entry name" value="NAD(P)-binding Rossmann-like Domain"/>
    <property type="match status" value="1"/>
</dbReference>